<dbReference type="EMBL" id="JAUQSX010000015">
    <property type="protein sequence ID" value="MDO7849215.1"/>
    <property type="molecule type" value="Genomic_DNA"/>
</dbReference>
<name>A0ABT9AJC5_9BACT</name>
<dbReference type="RefSeq" id="WP_305013883.1">
    <property type="nucleotide sequence ID" value="NZ_JAUQSX010000015.1"/>
</dbReference>
<evidence type="ECO:0000313" key="1">
    <source>
        <dbReference type="EMBL" id="MDO7849215.1"/>
    </source>
</evidence>
<proteinExistence type="predicted"/>
<gene>
    <name evidence="1" type="ORF">Q5H92_22820</name>
</gene>
<reference evidence="1" key="1">
    <citation type="submission" date="2023-07" db="EMBL/GenBank/DDBJ databases">
        <authorList>
            <person name="Kim M.K."/>
        </authorList>
    </citation>
    <scope>NUCLEOTIDE SEQUENCE</scope>
    <source>
        <strain evidence="1">M29</strain>
    </source>
</reference>
<organism evidence="1 2">
    <name type="scientific">Hymenobacter mellowenesis</name>
    <dbReference type="NCBI Taxonomy" id="3063995"/>
    <lineage>
        <taxon>Bacteria</taxon>
        <taxon>Pseudomonadati</taxon>
        <taxon>Bacteroidota</taxon>
        <taxon>Cytophagia</taxon>
        <taxon>Cytophagales</taxon>
        <taxon>Hymenobacteraceae</taxon>
        <taxon>Hymenobacter</taxon>
    </lineage>
</organism>
<evidence type="ECO:0000313" key="2">
    <source>
        <dbReference type="Proteomes" id="UP001167796"/>
    </source>
</evidence>
<protein>
    <submittedName>
        <fullName evidence="1">Uncharacterized protein</fullName>
    </submittedName>
</protein>
<keyword evidence="2" id="KW-1185">Reference proteome</keyword>
<sequence length="94" mass="10415">MKTFVVTAHIELISRLKPIPPQQPVQTGLLRLEIPAKNEEEARTKARAFLMGKVAIVVDECTLKPAGNGVPKAGGSFQAIMDDFKDIFKNWKKP</sequence>
<accession>A0ABT9AJC5</accession>
<dbReference type="Proteomes" id="UP001167796">
    <property type="component" value="Unassembled WGS sequence"/>
</dbReference>
<comment type="caution">
    <text evidence="1">The sequence shown here is derived from an EMBL/GenBank/DDBJ whole genome shotgun (WGS) entry which is preliminary data.</text>
</comment>